<reference evidence="2 3" key="1">
    <citation type="submission" date="2020-06" db="EMBL/GenBank/DDBJ databases">
        <authorList>
            <person name="Li R."/>
            <person name="Bekaert M."/>
        </authorList>
    </citation>
    <scope>NUCLEOTIDE SEQUENCE [LARGE SCALE GENOMIC DNA]</scope>
    <source>
        <strain evidence="3">wild</strain>
    </source>
</reference>
<name>A0A6J8CCV5_MYTCO</name>
<evidence type="ECO:0000313" key="3">
    <source>
        <dbReference type="Proteomes" id="UP000507470"/>
    </source>
</evidence>
<feature type="compositionally biased region" description="Low complexity" evidence="1">
    <location>
        <begin position="229"/>
        <end position="241"/>
    </location>
</feature>
<sequence>MSSKDEDIVGEQYEDSIMEAPERKRIRKLNKKGLELYEKTKDAWVKKLAKTWTRVETFPSQLAESDSTLTLEQLKIMESDIVKLHTSYQSIFDDYIGFLLRTNSVESVEEMKLQTTIIKAHESAVEINLRQIDQYKKSRLEASTVRSQVSRLSRKSGSNISQSSSLLQRTHAKAEAARAKVLFAEEEIKIKKEHARLKEEEAKSARKRSDLEADLTLLEHKKEAAAAEAELEALASSAGSSHRSRSHASVNAEERTRQYVADQRSIHENTKLNVQEELTTNVNETKKDQDEVPALSVELLNHFNKENERTPNSNKVQQNVSISQPADRPLNIYAPIFQPEVRQSQENQNNQFTREACLGKVHAPDIVNVNKTYLQRDGRASIFKPCPNNLDVREKYRTEDDMELSQPNQHDYDKGSIFERTINDDKVDNEIKESFNLINTEDDEELRPQVNAFKTIVKNPLGSHRFNRFSCWNKLVKSFVLLKQVIRSIHEIKDSNIMIDKKLNTVDNYSEAEAFIIKIVQNETFKKEIENIDENKSLQKDKLQEPEDKCATRAGRALLQIDVDEDSKNC</sequence>
<dbReference type="AlphaFoldDB" id="A0A6J8CCV5"/>
<gene>
    <name evidence="2" type="ORF">MCOR_28056</name>
</gene>
<protein>
    <submittedName>
        <fullName evidence="2">Uncharacterized protein</fullName>
    </submittedName>
</protein>
<dbReference type="Proteomes" id="UP000507470">
    <property type="component" value="Unassembled WGS sequence"/>
</dbReference>
<evidence type="ECO:0000313" key="2">
    <source>
        <dbReference type="EMBL" id="CAC5393176.1"/>
    </source>
</evidence>
<accession>A0A6J8CCV5</accession>
<evidence type="ECO:0000256" key="1">
    <source>
        <dbReference type="SAM" id="MobiDB-lite"/>
    </source>
</evidence>
<organism evidence="2 3">
    <name type="scientific">Mytilus coruscus</name>
    <name type="common">Sea mussel</name>
    <dbReference type="NCBI Taxonomy" id="42192"/>
    <lineage>
        <taxon>Eukaryota</taxon>
        <taxon>Metazoa</taxon>
        <taxon>Spiralia</taxon>
        <taxon>Lophotrochozoa</taxon>
        <taxon>Mollusca</taxon>
        <taxon>Bivalvia</taxon>
        <taxon>Autobranchia</taxon>
        <taxon>Pteriomorphia</taxon>
        <taxon>Mytilida</taxon>
        <taxon>Mytiloidea</taxon>
        <taxon>Mytilidae</taxon>
        <taxon>Mytilinae</taxon>
        <taxon>Mytilus</taxon>
    </lineage>
</organism>
<dbReference type="EMBL" id="CACVKT020005120">
    <property type="protein sequence ID" value="CAC5393176.1"/>
    <property type="molecule type" value="Genomic_DNA"/>
</dbReference>
<feature type="region of interest" description="Disordered" evidence="1">
    <location>
        <begin position="229"/>
        <end position="257"/>
    </location>
</feature>
<keyword evidence="3" id="KW-1185">Reference proteome</keyword>
<proteinExistence type="predicted"/>